<proteinExistence type="inferred from homology"/>
<comment type="similarity">
    <text evidence="2">Belongs to the nematode receptor-like protein sre family.</text>
</comment>
<comment type="caution">
    <text evidence="7">The sequence shown here is derived from an EMBL/GenBank/DDBJ whole genome shotgun (WGS) entry which is preliminary data.</text>
</comment>
<dbReference type="InterPro" id="IPR052854">
    <property type="entry name" value="Serpentine_rcpt_epsilon"/>
</dbReference>
<dbReference type="PANTHER" id="PTHR47518:SF11">
    <property type="entry name" value="SERPENTINE RECEPTOR, CLASS E (EPSILON)-RELATED"/>
    <property type="match status" value="1"/>
</dbReference>
<dbReference type="Pfam" id="PF03125">
    <property type="entry name" value="Sre"/>
    <property type="match status" value="1"/>
</dbReference>
<feature type="transmembrane region" description="Helical" evidence="6">
    <location>
        <begin position="25"/>
        <end position="45"/>
    </location>
</feature>
<protein>
    <submittedName>
        <fullName evidence="7">Uncharacterized protein</fullName>
    </submittedName>
</protein>
<comment type="subcellular location">
    <subcellularLocation>
        <location evidence="1">Membrane</location>
        <topology evidence="1">Multi-pass membrane protein</topology>
    </subcellularLocation>
</comment>
<feature type="transmembrane region" description="Helical" evidence="6">
    <location>
        <begin position="104"/>
        <end position="123"/>
    </location>
</feature>
<dbReference type="OrthoDB" id="5819751at2759"/>
<dbReference type="InterPro" id="IPR004151">
    <property type="entry name" value="7TM_GPCR_serpentine_rcpt_Sre"/>
</dbReference>
<evidence type="ECO:0000256" key="1">
    <source>
        <dbReference type="ARBA" id="ARBA00004141"/>
    </source>
</evidence>
<feature type="transmembrane region" description="Helical" evidence="6">
    <location>
        <begin position="228"/>
        <end position="251"/>
    </location>
</feature>
<name>A0A8S1HJ52_9PELO</name>
<reference evidence="7" key="1">
    <citation type="submission" date="2020-10" db="EMBL/GenBank/DDBJ databases">
        <authorList>
            <person name="Kikuchi T."/>
        </authorList>
    </citation>
    <scope>NUCLEOTIDE SEQUENCE</scope>
    <source>
        <strain evidence="7">NKZ352</strain>
    </source>
</reference>
<evidence type="ECO:0000313" key="7">
    <source>
        <dbReference type="EMBL" id="CAD6196651.1"/>
    </source>
</evidence>
<evidence type="ECO:0000256" key="3">
    <source>
        <dbReference type="ARBA" id="ARBA00022692"/>
    </source>
</evidence>
<dbReference type="GO" id="GO:0016020">
    <property type="term" value="C:membrane"/>
    <property type="evidence" value="ECO:0007669"/>
    <property type="project" value="UniProtKB-SubCell"/>
</dbReference>
<keyword evidence="4 6" id="KW-1133">Transmembrane helix</keyword>
<keyword evidence="3 6" id="KW-0812">Transmembrane</keyword>
<evidence type="ECO:0000256" key="5">
    <source>
        <dbReference type="ARBA" id="ARBA00023136"/>
    </source>
</evidence>
<dbReference type="GO" id="GO:0007606">
    <property type="term" value="P:sensory perception of chemical stimulus"/>
    <property type="evidence" value="ECO:0007669"/>
    <property type="project" value="InterPro"/>
</dbReference>
<evidence type="ECO:0000256" key="6">
    <source>
        <dbReference type="SAM" id="Phobius"/>
    </source>
</evidence>
<evidence type="ECO:0000313" key="8">
    <source>
        <dbReference type="Proteomes" id="UP000835052"/>
    </source>
</evidence>
<evidence type="ECO:0000256" key="4">
    <source>
        <dbReference type="ARBA" id="ARBA00022989"/>
    </source>
</evidence>
<feature type="transmembrane region" description="Helical" evidence="6">
    <location>
        <begin position="66"/>
        <end position="84"/>
    </location>
</feature>
<dbReference type="AlphaFoldDB" id="A0A8S1HJ52"/>
<dbReference type="PANTHER" id="PTHR47518">
    <property type="entry name" value="SERPENTINE RECEPTOR CLASS EPSILON-13-RELATED"/>
    <property type="match status" value="1"/>
</dbReference>
<dbReference type="EMBL" id="CAJGYM010000076">
    <property type="protein sequence ID" value="CAD6196651.1"/>
    <property type="molecule type" value="Genomic_DNA"/>
</dbReference>
<accession>A0A8S1HJ52</accession>
<gene>
    <name evidence="7" type="ORF">CAUJ_LOCUS12565</name>
</gene>
<feature type="transmembrane region" description="Helical" evidence="6">
    <location>
        <begin position="195"/>
        <end position="216"/>
    </location>
</feature>
<evidence type="ECO:0000256" key="2">
    <source>
        <dbReference type="ARBA" id="ARBA00006803"/>
    </source>
</evidence>
<organism evidence="7 8">
    <name type="scientific">Caenorhabditis auriculariae</name>
    <dbReference type="NCBI Taxonomy" id="2777116"/>
    <lineage>
        <taxon>Eukaryota</taxon>
        <taxon>Metazoa</taxon>
        <taxon>Ecdysozoa</taxon>
        <taxon>Nematoda</taxon>
        <taxon>Chromadorea</taxon>
        <taxon>Rhabditida</taxon>
        <taxon>Rhabditina</taxon>
        <taxon>Rhabditomorpha</taxon>
        <taxon>Rhabditoidea</taxon>
        <taxon>Rhabditidae</taxon>
        <taxon>Peloderinae</taxon>
        <taxon>Caenorhabditis</taxon>
    </lineage>
</organism>
<keyword evidence="5 6" id="KW-0472">Membrane</keyword>
<dbReference type="Proteomes" id="UP000835052">
    <property type="component" value="Unassembled WGS sequence"/>
</dbReference>
<sequence length="320" mass="37302">MLYFLLASYLNASTSQYHRNMQLLYTVYLAMYQIHATSRLIQLLANFKYEYELETRFPDLLIVTSYIRLFIASIAFTIIMGFIFERACATYYIGVYEATRHAWIFRLICVLLVLNGAASTILFHQGKDTVKLNALIFMLLGNFCDDYRKHGHRADQSQIFSRMSRRKIGKSCEYSLAQRYQISENIRTCRTFSQIFKCIILSNVTCIVALACDVFVSTPRLRNLTASLYNVASLFYIYSMPTVTVINSPLWQQKLVWLIKKLHCWSLSSVEPSRQIASTFGQNLLFEQTKHTDHYFGMLKEAWSQQIPNRHKNFSSSKQF</sequence>
<keyword evidence="8" id="KW-1185">Reference proteome</keyword>